<dbReference type="Pfam" id="PF00753">
    <property type="entry name" value="Lactamase_B"/>
    <property type="match status" value="1"/>
</dbReference>
<reference evidence="6 7" key="1">
    <citation type="submission" date="2012-09" db="EMBL/GenBank/DDBJ databases">
        <title>Genome Sequence of alkane-degrading Bacterium Alcanivorax sp. 6-D-6.</title>
        <authorList>
            <person name="Lai Q."/>
            <person name="Shao Z."/>
        </authorList>
    </citation>
    <scope>NUCLEOTIDE SEQUENCE [LARGE SCALE GENOMIC DNA]</scope>
    <source>
        <strain evidence="6 7">6-D-6</strain>
    </source>
</reference>
<dbReference type="SMART" id="SM00849">
    <property type="entry name" value="Lactamase_B"/>
    <property type="match status" value="1"/>
</dbReference>
<evidence type="ECO:0000313" key="7">
    <source>
        <dbReference type="Proteomes" id="UP000771797"/>
    </source>
</evidence>
<evidence type="ECO:0000259" key="5">
    <source>
        <dbReference type="SMART" id="SM00849"/>
    </source>
</evidence>
<dbReference type="InterPro" id="IPR001279">
    <property type="entry name" value="Metallo-B-lactamas"/>
</dbReference>
<keyword evidence="7" id="KW-1185">Reference proteome</keyword>
<sequence>MSIRIHHLNCGTMCPLCDRLMNNQDGQIFKKGKLVCHCLLIEAPGGLILVDTGLGTHDIDQPRKRLGLAYPPIFQPRLDYQETALHQIQQLGFRASDVRHIALTHVDLDHAGGLSDFPQAQVHIFKPELEQLLNPGFRKKNRFRPIQFDHQPDWVVHEEQGENWFGFSSIRAIPGLSPDILLIPLVGHTRGHTGVAVKQGERWLLHCGDAYYHHSQVTENPRVPFGSMMFQKGIASLPSERVRNLQRLRELALSHADEVSLFSSHDPVEFDRYAAPSR</sequence>
<dbReference type="EMBL" id="AQPF01000009">
    <property type="protein sequence ID" value="KAF0806291.1"/>
    <property type="molecule type" value="Genomic_DNA"/>
</dbReference>
<organism evidence="6 7">
    <name type="scientific">Alcanivorax xiamenensis</name>
    <dbReference type="NCBI Taxonomy" id="1177156"/>
    <lineage>
        <taxon>Bacteria</taxon>
        <taxon>Pseudomonadati</taxon>
        <taxon>Pseudomonadota</taxon>
        <taxon>Gammaproteobacteria</taxon>
        <taxon>Oceanospirillales</taxon>
        <taxon>Alcanivoracaceae</taxon>
        <taxon>Alcanivorax</taxon>
    </lineage>
</organism>
<keyword evidence="2" id="KW-0479">Metal-binding</keyword>
<keyword evidence="3" id="KW-0378">Hydrolase</keyword>
<evidence type="ECO:0000256" key="2">
    <source>
        <dbReference type="ARBA" id="ARBA00022723"/>
    </source>
</evidence>
<feature type="domain" description="Metallo-beta-lactamase" evidence="5">
    <location>
        <begin position="35"/>
        <end position="255"/>
    </location>
</feature>
<dbReference type="PANTHER" id="PTHR42978">
    <property type="entry name" value="QUORUM-QUENCHING LACTONASE YTNP-RELATED-RELATED"/>
    <property type="match status" value="1"/>
</dbReference>
<accession>A0ABQ6Y9A5</accession>
<evidence type="ECO:0000256" key="1">
    <source>
        <dbReference type="ARBA" id="ARBA00007749"/>
    </source>
</evidence>
<dbReference type="CDD" id="cd07742">
    <property type="entry name" value="metallo-hydrolase-like_MBL-fold"/>
    <property type="match status" value="1"/>
</dbReference>
<comment type="caution">
    <text evidence="6">The sequence shown here is derived from an EMBL/GenBank/DDBJ whole genome shotgun (WGS) entry which is preliminary data.</text>
</comment>
<dbReference type="SUPFAM" id="SSF56281">
    <property type="entry name" value="Metallo-hydrolase/oxidoreductase"/>
    <property type="match status" value="1"/>
</dbReference>
<evidence type="ECO:0000256" key="4">
    <source>
        <dbReference type="ARBA" id="ARBA00022833"/>
    </source>
</evidence>
<name>A0ABQ6Y9A5_9GAMM</name>
<dbReference type="Proteomes" id="UP000771797">
    <property type="component" value="Unassembled WGS sequence"/>
</dbReference>
<dbReference type="Gene3D" id="3.60.15.10">
    <property type="entry name" value="Ribonuclease Z/Hydroxyacylglutathione hydrolase-like"/>
    <property type="match status" value="1"/>
</dbReference>
<dbReference type="PANTHER" id="PTHR42978:SF3">
    <property type="entry name" value="BLR3078 PROTEIN"/>
    <property type="match status" value="1"/>
</dbReference>
<comment type="similarity">
    <text evidence="1">Belongs to the metallo-beta-lactamase superfamily.</text>
</comment>
<dbReference type="RefSeq" id="WP_201303733.1">
    <property type="nucleotide sequence ID" value="NZ_AQPF01000009.1"/>
</dbReference>
<keyword evidence="4" id="KW-0862">Zinc</keyword>
<dbReference type="InterPro" id="IPR036866">
    <property type="entry name" value="RibonucZ/Hydroxyglut_hydro"/>
</dbReference>
<evidence type="ECO:0000256" key="3">
    <source>
        <dbReference type="ARBA" id="ARBA00022801"/>
    </source>
</evidence>
<protein>
    <recommendedName>
        <fullName evidence="5">Metallo-beta-lactamase domain-containing protein</fullName>
    </recommendedName>
</protein>
<proteinExistence type="inferred from homology"/>
<dbReference type="InterPro" id="IPR051013">
    <property type="entry name" value="MBL_superfamily_lactonases"/>
</dbReference>
<gene>
    <name evidence="6" type="ORF">A6D6_01626</name>
</gene>
<evidence type="ECO:0000313" key="6">
    <source>
        <dbReference type="EMBL" id="KAF0806291.1"/>
    </source>
</evidence>